<protein>
    <submittedName>
        <fullName evidence="2">Uncharacterized protein</fullName>
    </submittedName>
</protein>
<accession>A0A7S4C5J2</accession>
<reference evidence="2" key="1">
    <citation type="submission" date="2021-01" db="EMBL/GenBank/DDBJ databases">
        <authorList>
            <person name="Corre E."/>
            <person name="Pelletier E."/>
            <person name="Niang G."/>
            <person name="Scheremetjew M."/>
            <person name="Finn R."/>
            <person name="Kale V."/>
            <person name="Holt S."/>
            <person name="Cochrane G."/>
            <person name="Meng A."/>
            <person name="Brown T."/>
            <person name="Cohen L."/>
        </authorList>
    </citation>
    <scope>NUCLEOTIDE SEQUENCE</scope>
    <source>
        <strain evidence="2">CCMP645</strain>
    </source>
</reference>
<dbReference type="EMBL" id="HBIZ01064274">
    <property type="protein sequence ID" value="CAE0786898.1"/>
    <property type="molecule type" value="Transcribed_RNA"/>
</dbReference>
<proteinExistence type="predicted"/>
<name>A0A7S4C5J2_CHRCT</name>
<organism evidence="2">
    <name type="scientific">Chrysotila carterae</name>
    <name type="common">Marine alga</name>
    <name type="synonym">Syracosphaera carterae</name>
    <dbReference type="NCBI Taxonomy" id="13221"/>
    <lineage>
        <taxon>Eukaryota</taxon>
        <taxon>Haptista</taxon>
        <taxon>Haptophyta</taxon>
        <taxon>Prymnesiophyceae</taxon>
        <taxon>Isochrysidales</taxon>
        <taxon>Isochrysidaceae</taxon>
        <taxon>Chrysotila</taxon>
    </lineage>
</organism>
<gene>
    <name evidence="2" type="ORF">PCAR00345_LOCUS39606</name>
</gene>
<dbReference type="AlphaFoldDB" id="A0A7S4C5J2"/>
<feature type="transmembrane region" description="Helical" evidence="1">
    <location>
        <begin position="56"/>
        <end position="76"/>
    </location>
</feature>
<feature type="transmembrane region" description="Helical" evidence="1">
    <location>
        <begin position="28"/>
        <end position="44"/>
    </location>
</feature>
<keyword evidence="1" id="KW-0812">Transmembrane</keyword>
<keyword evidence="1" id="KW-0472">Membrane</keyword>
<sequence length="228" mass="25699">MLWLARCVDLVIMASGIVIEVQQHRLDFPAGNILFVPAFFHLLLSLQPSQKVAIRVTHLCFVLVCALLQLGHFKYWREIPPMCESKHVLVCVGNTGHVVVAHVYGVFFLCLLWPVCAQLSGDESLRRLWQYSRLIITCLCINLFWPPVLTLCSSLGQGLFAPDATFGFKSDFGPVYGPVIHDLTIVLTVSFWFVLVMVVAPERRPACRELCALPPLYVEEKDKVNSML</sequence>
<feature type="transmembrane region" description="Helical" evidence="1">
    <location>
        <begin position="96"/>
        <end position="116"/>
    </location>
</feature>
<evidence type="ECO:0000256" key="1">
    <source>
        <dbReference type="SAM" id="Phobius"/>
    </source>
</evidence>
<evidence type="ECO:0000313" key="2">
    <source>
        <dbReference type="EMBL" id="CAE0786898.1"/>
    </source>
</evidence>
<feature type="transmembrane region" description="Helical" evidence="1">
    <location>
        <begin position="179"/>
        <end position="200"/>
    </location>
</feature>
<keyword evidence="1" id="KW-1133">Transmembrane helix</keyword>